<dbReference type="InterPro" id="IPR004313">
    <property type="entry name" value="ARD"/>
</dbReference>
<sequence length="158" mass="18864">MVQIWYMETYPFGDPRLPHHHFPPKVITPDELQRKTGALYWKVDLMDAISLSKRIALLKLERNLTKEDTFTLDAETTVDFEEKLDELFEESELQEEQARMIIEGSAYFDLEDFEGKWIRVLCEYGDLLLIPSGRQFRLTTTPKNFVKMRRFFKETYEN</sequence>
<dbReference type="Gene3D" id="2.60.120.10">
    <property type="entry name" value="Jelly Rolls"/>
    <property type="match status" value="1"/>
</dbReference>
<keyword evidence="2" id="KW-1185">Reference proteome</keyword>
<evidence type="ECO:0000313" key="2">
    <source>
        <dbReference type="Proteomes" id="UP001608902"/>
    </source>
</evidence>
<evidence type="ECO:0000313" key="1">
    <source>
        <dbReference type="EMBL" id="MFH4975742.1"/>
    </source>
</evidence>
<dbReference type="Proteomes" id="UP001608902">
    <property type="component" value="Unassembled WGS sequence"/>
</dbReference>
<protein>
    <recommendedName>
        <fullName evidence="3">ARD</fullName>
    </recommendedName>
</protein>
<dbReference type="InterPro" id="IPR011051">
    <property type="entry name" value="RmlC_Cupin_sf"/>
</dbReference>
<evidence type="ECO:0008006" key="3">
    <source>
        <dbReference type="Google" id="ProtNLM"/>
    </source>
</evidence>
<comment type="caution">
    <text evidence="1">The sequence shown here is derived from an EMBL/GenBank/DDBJ whole genome shotgun (WGS) entry which is preliminary data.</text>
</comment>
<name>A0ABD6EGQ7_9BILA</name>
<organism evidence="1 2">
    <name type="scientific">Gnathostoma spinigerum</name>
    <dbReference type="NCBI Taxonomy" id="75299"/>
    <lineage>
        <taxon>Eukaryota</taxon>
        <taxon>Metazoa</taxon>
        <taxon>Ecdysozoa</taxon>
        <taxon>Nematoda</taxon>
        <taxon>Chromadorea</taxon>
        <taxon>Rhabditida</taxon>
        <taxon>Spirurina</taxon>
        <taxon>Gnathostomatomorpha</taxon>
        <taxon>Gnathostomatoidea</taxon>
        <taxon>Gnathostomatidae</taxon>
        <taxon>Gnathostoma</taxon>
    </lineage>
</organism>
<dbReference type="EMBL" id="JBGFUD010001093">
    <property type="protein sequence ID" value="MFH4975742.1"/>
    <property type="molecule type" value="Genomic_DNA"/>
</dbReference>
<dbReference type="PANTHER" id="PTHR23418:SF1">
    <property type="entry name" value="INACTIVE ACIREDUCTONE DIOXYGENASE 2-RELATED"/>
    <property type="match status" value="1"/>
</dbReference>
<proteinExistence type="predicted"/>
<dbReference type="InterPro" id="IPR014710">
    <property type="entry name" value="RmlC-like_jellyroll"/>
</dbReference>
<dbReference type="SUPFAM" id="SSF51182">
    <property type="entry name" value="RmlC-like cupins"/>
    <property type="match status" value="1"/>
</dbReference>
<reference evidence="1 2" key="1">
    <citation type="submission" date="2024-08" db="EMBL/GenBank/DDBJ databases">
        <title>Gnathostoma spinigerum genome.</title>
        <authorList>
            <person name="Gonzalez-Bertolin B."/>
            <person name="Monzon S."/>
            <person name="Zaballos A."/>
            <person name="Jimenez P."/>
            <person name="Dekumyoy P."/>
            <person name="Varona S."/>
            <person name="Cuesta I."/>
            <person name="Sumanam S."/>
            <person name="Adisakwattana P."/>
            <person name="Gasser R.B."/>
            <person name="Hernandez-Gonzalez A."/>
            <person name="Young N.D."/>
            <person name="Perteguer M.J."/>
        </authorList>
    </citation>
    <scope>NUCLEOTIDE SEQUENCE [LARGE SCALE GENOMIC DNA]</scope>
    <source>
        <strain evidence="1">AL3</strain>
        <tissue evidence="1">Liver</tissue>
    </source>
</reference>
<dbReference type="Pfam" id="PF03079">
    <property type="entry name" value="ARD"/>
    <property type="match status" value="1"/>
</dbReference>
<accession>A0ABD6EGQ7</accession>
<dbReference type="PANTHER" id="PTHR23418">
    <property type="entry name" value="ACIREDUCTONE DIOXYGENASE"/>
    <property type="match status" value="1"/>
</dbReference>
<dbReference type="AlphaFoldDB" id="A0ABD6EGQ7"/>
<gene>
    <name evidence="1" type="ORF">AB6A40_002451</name>
</gene>